<dbReference type="EMBL" id="MCIF01000002">
    <property type="protein sequence ID" value="RAQ98031.1"/>
    <property type="molecule type" value="Genomic_DNA"/>
</dbReference>
<comment type="caution">
    <text evidence="2">The sequence shown here is derived from an EMBL/GenBank/DDBJ whole genome shotgun (WGS) entry which is preliminary data.</text>
</comment>
<gene>
    <name evidence="2" type="ORF">A4R35_21000</name>
</gene>
<organism evidence="2 3">
    <name type="scientific">Thermogemmatispora tikiterensis</name>
    <dbReference type="NCBI Taxonomy" id="1825093"/>
    <lineage>
        <taxon>Bacteria</taxon>
        <taxon>Bacillati</taxon>
        <taxon>Chloroflexota</taxon>
        <taxon>Ktedonobacteria</taxon>
        <taxon>Thermogemmatisporales</taxon>
        <taxon>Thermogemmatisporaceae</taxon>
        <taxon>Thermogemmatispora</taxon>
    </lineage>
</organism>
<dbReference type="InterPro" id="IPR027417">
    <property type="entry name" value="P-loop_NTPase"/>
</dbReference>
<name>A0A328VMG3_9CHLR</name>
<dbReference type="Pfam" id="PF00271">
    <property type="entry name" value="Helicase_C"/>
    <property type="match status" value="1"/>
</dbReference>
<dbReference type="Proteomes" id="UP000248706">
    <property type="component" value="Unassembled WGS sequence"/>
</dbReference>
<feature type="domain" description="Helicase C-terminal" evidence="1">
    <location>
        <begin position="50"/>
        <end position="149"/>
    </location>
</feature>
<reference evidence="2 3" key="1">
    <citation type="submission" date="2016-08" db="EMBL/GenBank/DDBJ databases">
        <title>Analysis of Carbohydrate Active Enzymes in Thermogemmatispora T81 Reveals Carbohydrate Degradation Ability.</title>
        <authorList>
            <person name="Tomazini A."/>
            <person name="Lal S."/>
            <person name="Stott M."/>
            <person name="Henrissat B."/>
            <person name="Polikarpov I."/>
            <person name="Sparling R."/>
            <person name="Levin D.B."/>
        </authorList>
    </citation>
    <scope>NUCLEOTIDE SEQUENCE [LARGE SCALE GENOMIC DNA]</scope>
    <source>
        <strain evidence="2 3">T81</strain>
    </source>
</reference>
<dbReference type="PANTHER" id="PTHR47396:SF1">
    <property type="entry name" value="ATP-DEPENDENT HELICASE IRC3-RELATED"/>
    <property type="match status" value="1"/>
</dbReference>
<evidence type="ECO:0000313" key="3">
    <source>
        <dbReference type="Proteomes" id="UP000248706"/>
    </source>
</evidence>
<dbReference type="SUPFAM" id="SSF52540">
    <property type="entry name" value="P-loop containing nucleoside triphosphate hydrolases"/>
    <property type="match status" value="1"/>
</dbReference>
<protein>
    <recommendedName>
        <fullName evidence="1">Helicase C-terminal domain-containing protein</fullName>
    </recommendedName>
</protein>
<dbReference type="InterPro" id="IPR050742">
    <property type="entry name" value="Helicase_Restrict-Modif_Enz"/>
</dbReference>
<evidence type="ECO:0000259" key="1">
    <source>
        <dbReference type="Pfam" id="PF00271"/>
    </source>
</evidence>
<accession>A0A328VMG3</accession>
<keyword evidence="3" id="KW-1185">Reference proteome</keyword>
<proteinExistence type="predicted"/>
<evidence type="ECO:0000313" key="2">
    <source>
        <dbReference type="EMBL" id="RAQ98031.1"/>
    </source>
</evidence>
<dbReference type="AlphaFoldDB" id="A0A328VMG3"/>
<dbReference type="PANTHER" id="PTHR47396">
    <property type="entry name" value="TYPE I RESTRICTION ENZYME ECOKI R PROTEIN"/>
    <property type="match status" value="1"/>
</dbReference>
<dbReference type="InterPro" id="IPR001650">
    <property type="entry name" value="Helicase_C-like"/>
</dbReference>
<dbReference type="GO" id="GO:0005829">
    <property type="term" value="C:cytosol"/>
    <property type="evidence" value="ECO:0007669"/>
    <property type="project" value="TreeGrafter"/>
</dbReference>
<dbReference type="Gene3D" id="3.40.50.300">
    <property type="entry name" value="P-loop containing nucleotide triphosphate hydrolases"/>
    <property type="match status" value="1"/>
</dbReference>
<sequence length="164" mass="19010">MGLRDRRTRAVRWEQLEDELVYYPEQLDREVVSLDPIRTIIRAYRDSYRQLFPERTKVPKTLIFAKDDSHADTIVEIAREEFMPEILREGCSANDYVRKITCRTTGARPEDLITAFRNRLTPRIVVTVDIIATGTDIKPLEVLIFMRPEGLNAEESEITILADG</sequence>